<dbReference type="EnsemblPlants" id="AVESA.00010b.r2.UnG1412810.1">
    <property type="protein sequence ID" value="AVESA.00010b.r2.UnG1412810.1.CDS"/>
    <property type="gene ID" value="AVESA.00010b.r2.UnG1412810"/>
</dbReference>
<evidence type="ECO:0000313" key="1">
    <source>
        <dbReference type="EnsemblPlants" id="AVESA.00010b.r2.UnG1412810.1.CDS"/>
    </source>
</evidence>
<reference evidence="1" key="1">
    <citation type="submission" date="2025-09" db="UniProtKB">
        <authorList>
            <consortium name="EnsemblPlants"/>
        </authorList>
    </citation>
    <scope>IDENTIFICATION</scope>
</reference>
<accession>A0ACD6ARS3</accession>
<evidence type="ECO:0000313" key="2">
    <source>
        <dbReference type="Proteomes" id="UP001732700"/>
    </source>
</evidence>
<dbReference type="Proteomes" id="UP001732700">
    <property type="component" value="Unassembled WGS sequence"/>
</dbReference>
<protein>
    <submittedName>
        <fullName evidence="1">Uncharacterized protein</fullName>
    </submittedName>
</protein>
<keyword evidence="2" id="KW-1185">Reference proteome</keyword>
<proteinExistence type="predicted"/>
<organism evidence="1 2">
    <name type="scientific">Avena sativa</name>
    <name type="common">Oat</name>
    <dbReference type="NCBI Taxonomy" id="4498"/>
    <lineage>
        <taxon>Eukaryota</taxon>
        <taxon>Viridiplantae</taxon>
        <taxon>Streptophyta</taxon>
        <taxon>Embryophyta</taxon>
        <taxon>Tracheophyta</taxon>
        <taxon>Spermatophyta</taxon>
        <taxon>Magnoliopsida</taxon>
        <taxon>Liliopsida</taxon>
        <taxon>Poales</taxon>
        <taxon>Poaceae</taxon>
        <taxon>BOP clade</taxon>
        <taxon>Pooideae</taxon>
        <taxon>Poodae</taxon>
        <taxon>Poeae</taxon>
        <taxon>Poeae Chloroplast Group 1 (Aveneae type)</taxon>
        <taxon>Aveninae</taxon>
        <taxon>Avena</taxon>
    </lineage>
</organism>
<sequence>MSSAGGGGYESGQSSEIGGGGGGGYESGQSSQAGGGEDYSGEADADEEDGGMQNMMEEEDYMDGESGDSDDPDDSDGERRFSHSQVRGCYPALSEQFDVLLASSVMWEPYGNEAVAARFQRDGDAAQMSLLCVRDEPYWLTKSKIIFDMQAEEMSLHRVMRQFGLRQLADPRPTESAIPSVVHTLSRKGSSKTATGWLHRVGVYVQEWDTATARVWDSNDAFDMEEFNRYLDSYMSATRLRITQQSHPEEMPGAATWDSYPSQSTVGSRQHAAQLLVDLETESAEYRRSLSSGPLLIHRQDQETWLSRLEEKIRRIYGVITCTRPSDIAHHPAPQRPPRHSTHHQQQQPPSPLRQAPRPRLTPQTAPRPPPPDQAGGSTWHQQSSFDCWQQQQPPLHDGGSSWQHQQQEPWGHPPMPNYGFRPQPQPQGAFGMQGSMPGYQSSVSGSAWTDQDVDHSTQDFMTQSSWLNIFQTPAPDPTQETQYDEHGSVIPPRQVRPPHRFGWTTPPNPPPERRGRRRR</sequence>
<name>A0ACD6ARS3_AVESA</name>